<dbReference type="OrthoDB" id="2804308at2759"/>
<sequence>MRIASSSRELSSPASACSKQSSNADPSVSPATVASLADAQRAERQSEPIRTVTYQSTAVGTPVSRTVFADSAVSTEEDRTRGALQGEDPRVVEYVESLGLPADVACKLVVVGLKNMAMIHAMKNIVSESRKDKLEEELQTRAGLSFLEAVVFVSGLRRPEAD</sequence>
<accession>S8EED6</accession>
<name>S8EED6_FOMSC</name>
<dbReference type="Proteomes" id="UP000015241">
    <property type="component" value="Unassembled WGS sequence"/>
</dbReference>
<organism evidence="2 3">
    <name type="scientific">Fomitopsis schrenkii</name>
    <name type="common">Brown rot fungus</name>
    <dbReference type="NCBI Taxonomy" id="2126942"/>
    <lineage>
        <taxon>Eukaryota</taxon>
        <taxon>Fungi</taxon>
        <taxon>Dikarya</taxon>
        <taxon>Basidiomycota</taxon>
        <taxon>Agaricomycotina</taxon>
        <taxon>Agaricomycetes</taxon>
        <taxon>Polyporales</taxon>
        <taxon>Fomitopsis</taxon>
    </lineage>
</organism>
<feature type="compositionally biased region" description="Low complexity" evidence="1">
    <location>
        <begin position="1"/>
        <end position="22"/>
    </location>
</feature>
<proteinExistence type="predicted"/>
<reference evidence="2 3" key="1">
    <citation type="journal article" date="2012" name="Science">
        <title>The Paleozoic origin of enzymatic lignin decomposition reconstructed from 31 fungal genomes.</title>
        <authorList>
            <person name="Floudas D."/>
            <person name="Binder M."/>
            <person name="Riley R."/>
            <person name="Barry K."/>
            <person name="Blanchette R.A."/>
            <person name="Henrissat B."/>
            <person name="Martinez A.T."/>
            <person name="Otillar R."/>
            <person name="Spatafora J.W."/>
            <person name="Yadav J.S."/>
            <person name="Aerts A."/>
            <person name="Benoit I."/>
            <person name="Boyd A."/>
            <person name="Carlson A."/>
            <person name="Copeland A."/>
            <person name="Coutinho P.M."/>
            <person name="de Vries R.P."/>
            <person name="Ferreira P."/>
            <person name="Findley K."/>
            <person name="Foster B."/>
            <person name="Gaskell J."/>
            <person name="Glotzer D."/>
            <person name="Gorecki P."/>
            <person name="Heitman J."/>
            <person name="Hesse C."/>
            <person name="Hori C."/>
            <person name="Igarashi K."/>
            <person name="Jurgens J.A."/>
            <person name="Kallen N."/>
            <person name="Kersten P."/>
            <person name="Kohler A."/>
            <person name="Kuees U."/>
            <person name="Kumar T.K.A."/>
            <person name="Kuo A."/>
            <person name="LaButti K."/>
            <person name="Larrondo L.F."/>
            <person name="Lindquist E."/>
            <person name="Ling A."/>
            <person name="Lombard V."/>
            <person name="Lucas S."/>
            <person name="Lundell T."/>
            <person name="Martin R."/>
            <person name="McLaughlin D.J."/>
            <person name="Morgenstern I."/>
            <person name="Morin E."/>
            <person name="Murat C."/>
            <person name="Nagy L.G."/>
            <person name="Nolan M."/>
            <person name="Ohm R.A."/>
            <person name="Patyshakuliyeva A."/>
            <person name="Rokas A."/>
            <person name="Ruiz-Duenas F.J."/>
            <person name="Sabat G."/>
            <person name="Salamov A."/>
            <person name="Samejima M."/>
            <person name="Schmutz J."/>
            <person name="Slot J.C."/>
            <person name="St John F."/>
            <person name="Stenlid J."/>
            <person name="Sun H."/>
            <person name="Sun S."/>
            <person name="Syed K."/>
            <person name="Tsang A."/>
            <person name="Wiebenga A."/>
            <person name="Young D."/>
            <person name="Pisabarro A."/>
            <person name="Eastwood D.C."/>
            <person name="Martin F."/>
            <person name="Cullen D."/>
            <person name="Grigoriev I.V."/>
            <person name="Hibbett D.S."/>
        </authorList>
    </citation>
    <scope>NUCLEOTIDE SEQUENCE</scope>
    <source>
        <strain evidence="3">FP-58527</strain>
    </source>
</reference>
<evidence type="ECO:0000313" key="2">
    <source>
        <dbReference type="EMBL" id="EPT03367.1"/>
    </source>
</evidence>
<keyword evidence="3" id="KW-1185">Reference proteome</keyword>
<evidence type="ECO:0000256" key="1">
    <source>
        <dbReference type="SAM" id="MobiDB-lite"/>
    </source>
</evidence>
<dbReference type="InParanoid" id="S8EED6"/>
<evidence type="ECO:0000313" key="3">
    <source>
        <dbReference type="Proteomes" id="UP000015241"/>
    </source>
</evidence>
<feature type="compositionally biased region" description="Polar residues" evidence="1">
    <location>
        <begin position="23"/>
        <end position="32"/>
    </location>
</feature>
<feature type="region of interest" description="Disordered" evidence="1">
    <location>
        <begin position="1"/>
        <end position="55"/>
    </location>
</feature>
<dbReference type="HOGENOM" id="CLU_1635442_0_0_1"/>
<protein>
    <submittedName>
        <fullName evidence="2">Uncharacterized protein</fullName>
    </submittedName>
</protein>
<gene>
    <name evidence="2" type="ORF">FOMPIDRAFT_1022373</name>
</gene>
<dbReference type="STRING" id="743788.S8EED6"/>
<dbReference type="EMBL" id="KE504130">
    <property type="protein sequence ID" value="EPT03367.1"/>
    <property type="molecule type" value="Genomic_DNA"/>
</dbReference>
<dbReference type="AlphaFoldDB" id="S8EED6"/>